<dbReference type="InterPro" id="IPR030378">
    <property type="entry name" value="G_CP_dom"/>
</dbReference>
<keyword evidence="2 10" id="KW-0690">Ribosome biogenesis</keyword>
<evidence type="ECO:0000256" key="9">
    <source>
        <dbReference type="ARBA" id="ARBA00023134"/>
    </source>
</evidence>
<dbReference type="PANTHER" id="PTHR32120">
    <property type="entry name" value="SMALL RIBOSOMAL SUBUNIT BIOGENESIS GTPASE RSGA"/>
    <property type="match status" value="1"/>
</dbReference>
<feature type="binding site" evidence="10">
    <location>
        <position position="247"/>
    </location>
    <ligand>
        <name>Zn(2+)</name>
        <dbReference type="ChEBI" id="CHEBI:29105"/>
    </ligand>
</feature>
<evidence type="ECO:0000256" key="5">
    <source>
        <dbReference type="ARBA" id="ARBA00022741"/>
    </source>
</evidence>
<dbReference type="Gene3D" id="2.40.50.140">
    <property type="entry name" value="Nucleic acid-binding proteins"/>
    <property type="match status" value="1"/>
</dbReference>
<dbReference type="SUPFAM" id="SSF50249">
    <property type="entry name" value="Nucleic acid-binding proteins"/>
    <property type="match status" value="1"/>
</dbReference>
<organism evidence="13 14">
    <name type="scientific">Gracilibacillus thailandensis</name>
    <dbReference type="NCBI Taxonomy" id="563735"/>
    <lineage>
        <taxon>Bacteria</taxon>
        <taxon>Bacillati</taxon>
        <taxon>Bacillota</taxon>
        <taxon>Bacilli</taxon>
        <taxon>Bacillales</taxon>
        <taxon>Bacillaceae</taxon>
        <taxon>Gracilibacillus</taxon>
    </lineage>
</organism>
<feature type="binding site" evidence="10">
    <location>
        <position position="254"/>
    </location>
    <ligand>
        <name>Zn(2+)</name>
        <dbReference type="ChEBI" id="CHEBI:29105"/>
    </ligand>
</feature>
<accession>A0A6N7R463</accession>
<evidence type="ECO:0000256" key="6">
    <source>
        <dbReference type="ARBA" id="ARBA00022801"/>
    </source>
</evidence>
<keyword evidence="3 10" id="KW-0479">Metal-binding</keyword>
<comment type="function">
    <text evidence="10">One of several proteins that assist in the late maturation steps of the functional core of the 30S ribosomal subunit. Helps release RbfA from mature subunits. May play a role in the assembly of ribosomal proteins into the subunit. Circularly permuted GTPase that catalyzes slow GTP hydrolysis, GTPase activity is stimulated by the 30S ribosomal subunit.</text>
</comment>
<dbReference type="Pfam" id="PF03193">
    <property type="entry name" value="RsgA_GTPase"/>
    <property type="match status" value="1"/>
</dbReference>
<evidence type="ECO:0000256" key="8">
    <source>
        <dbReference type="ARBA" id="ARBA00022884"/>
    </source>
</evidence>
<dbReference type="InterPro" id="IPR031944">
    <property type="entry name" value="RsgA_N"/>
</dbReference>
<dbReference type="GO" id="GO:0005737">
    <property type="term" value="C:cytoplasm"/>
    <property type="evidence" value="ECO:0007669"/>
    <property type="project" value="UniProtKB-SubCell"/>
</dbReference>
<protein>
    <recommendedName>
        <fullName evidence="10">Small ribosomal subunit biogenesis GTPase RsgA</fullName>
        <ecNumber evidence="10">3.6.1.-</ecNumber>
    </recommendedName>
</protein>
<evidence type="ECO:0000256" key="10">
    <source>
        <dbReference type="HAMAP-Rule" id="MF_01820"/>
    </source>
</evidence>
<proteinExistence type="inferred from homology"/>
<dbReference type="GO" id="GO:0005525">
    <property type="term" value="F:GTP binding"/>
    <property type="evidence" value="ECO:0007669"/>
    <property type="project" value="UniProtKB-UniRule"/>
</dbReference>
<dbReference type="EC" id="3.6.1.-" evidence="10"/>
<evidence type="ECO:0000313" key="13">
    <source>
        <dbReference type="EMBL" id="MRI67978.1"/>
    </source>
</evidence>
<dbReference type="GO" id="GO:0019843">
    <property type="term" value="F:rRNA binding"/>
    <property type="evidence" value="ECO:0007669"/>
    <property type="project" value="UniProtKB-KW"/>
</dbReference>
<feature type="binding site" evidence="10">
    <location>
        <begin position="112"/>
        <end position="115"/>
    </location>
    <ligand>
        <name>GTP</name>
        <dbReference type="ChEBI" id="CHEBI:37565"/>
    </ligand>
</feature>
<keyword evidence="4 10" id="KW-0699">rRNA-binding</keyword>
<dbReference type="Pfam" id="PF16745">
    <property type="entry name" value="RsgA_N"/>
    <property type="match status" value="1"/>
</dbReference>
<feature type="domain" description="CP-type G" evidence="12">
    <location>
        <begin position="63"/>
        <end position="223"/>
    </location>
</feature>
<dbReference type="Proteomes" id="UP000435187">
    <property type="component" value="Unassembled WGS sequence"/>
</dbReference>
<dbReference type="InterPro" id="IPR004881">
    <property type="entry name" value="Ribosome_biogen_GTPase_RsgA"/>
</dbReference>
<keyword evidence="9 10" id="KW-0342">GTP-binding</keyword>
<name>A0A6N7R463_9BACI</name>
<dbReference type="PROSITE" id="PS50936">
    <property type="entry name" value="ENGC_GTPASE"/>
    <property type="match status" value="1"/>
</dbReference>
<keyword evidence="1 10" id="KW-0963">Cytoplasm</keyword>
<keyword evidence="8 10" id="KW-0694">RNA-binding</keyword>
<dbReference type="CDD" id="cd04466">
    <property type="entry name" value="S1_YloQ_GTPase"/>
    <property type="match status" value="1"/>
</dbReference>
<feature type="binding site" evidence="10">
    <location>
        <begin position="166"/>
        <end position="174"/>
    </location>
    <ligand>
        <name>GTP</name>
        <dbReference type="ChEBI" id="CHEBI:37565"/>
    </ligand>
</feature>
<keyword evidence="6 10" id="KW-0378">Hydrolase</keyword>
<dbReference type="PANTHER" id="PTHR32120:SF11">
    <property type="entry name" value="SMALL RIBOSOMAL SUBUNIT BIOGENESIS GTPASE RSGA 1, MITOCHONDRIAL-RELATED"/>
    <property type="match status" value="1"/>
</dbReference>
<comment type="caution">
    <text evidence="13">The sequence shown here is derived from an EMBL/GenBank/DDBJ whole genome shotgun (WGS) entry which is preliminary data.</text>
</comment>
<feature type="domain" description="EngC GTPase" evidence="11">
    <location>
        <begin position="72"/>
        <end position="221"/>
    </location>
</feature>
<dbReference type="Gene3D" id="1.10.40.50">
    <property type="entry name" value="Probable gtpase engc, domain 3"/>
    <property type="match status" value="1"/>
</dbReference>
<comment type="subcellular location">
    <subcellularLocation>
        <location evidence="10">Cytoplasm</location>
    </subcellularLocation>
</comment>
<evidence type="ECO:0000256" key="7">
    <source>
        <dbReference type="ARBA" id="ARBA00022833"/>
    </source>
</evidence>
<dbReference type="PROSITE" id="PS51721">
    <property type="entry name" value="G_CP"/>
    <property type="match status" value="1"/>
</dbReference>
<evidence type="ECO:0000256" key="4">
    <source>
        <dbReference type="ARBA" id="ARBA00022730"/>
    </source>
</evidence>
<keyword evidence="7 10" id="KW-0862">Zinc</keyword>
<dbReference type="EMBL" id="WJEE01000046">
    <property type="protein sequence ID" value="MRI67978.1"/>
    <property type="molecule type" value="Genomic_DNA"/>
</dbReference>
<feature type="binding site" evidence="10">
    <location>
        <position position="260"/>
    </location>
    <ligand>
        <name>Zn(2+)</name>
        <dbReference type="ChEBI" id="CHEBI:29105"/>
    </ligand>
</feature>
<dbReference type="GO" id="GO:0042274">
    <property type="term" value="P:ribosomal small subunit biogenesis"/>
    <property type="evidence" value="ECO:0007669"/>
    <property type="project" value="UniProtKB-UniRule"/>
</dbReference>
<dbReference type="SUPFAM" id="SSF52540">
    <property type="entry name" value="P-loop containing nucleoside triphosphate hydrolases"/>
    <property type="match status" value="1"/>
</dbReference>
<comment type="subunit">
    <text evidence="10">Monomer. Associates with 30S ribosomal subunit, binds 16S rRNA.</text>
</comment>
<dbReference type="AlphaFoldDB" id="A0A6N7R463"/>
<keyword evidence="14" id="KW-1185">Reference proteome</keyword>
<dbReference type="GO" id="GO:0046872">
    <property type="term" value="F:metal ion binding"/>
    <property type="evidence" value="ECO:0007669"/>
    <property type="project" value="UniProtKB-KW"/>
</dbReference>
<evidence type="ECO:0000256" key="2">
    <source>
        <dbReference type="ARBA" id="ARBA00022517"/>
    </source>
</evidence>
<feature type="binding site" evidence="10">
    <location>
        <position position="252"/>
    </location>
    <ligand>
        <name>Zn(2+)</name>
        <dbReference type="ChEBI" id="CHEBI:29105"/>
    </ligand>
</feature>
<evidence type="ECO:0000259" key="12">
    <source>
        <dbReference type="PROSITE" id="PS51721"/>
    </source>
</evidence>
<dbReference type="RefSeq" id="WP_153836501.1">
    <property type="nucleotide sequence ID" value="NZ_JBHUMW010000012.1"/>
</dbReference>
<evidence type="ECO:0000313" key="14">
    <source>
        <dbReference type="Proteomes" id="UP000435187"/>
    </source>
</evidence>
<dbReference type="Gene3D" id="3.40.50.300">
    <property type="entry name" value="P-loop containing nucleotide triphosphate hydrolases"/>
    <property type="match status" value="1"/>
</dbReference>
<evidence type="ECO:0000256" key="1">
    <source>
        <dbReference type="ARBA" id="ARBA00022490"/>
    </source>
</evidence>
<dbReference type="InterPro" id="IPR010914">
    <property type="entry name" value="RsgA_GTPase_dom"/>
</dbReference>
<evidence type="ECO:0000259" key="11">
    <source>
        <dbReference type="PROSITE" id="PS50936"/>
    </source>
</evidence>
<gene>
    <name evidence="10 13" type="primary">rsgA</name>
    <name evidence="13" type="ORF">GH885_16780</name>
</gene>
<comment type="similarity">
    <text evidence="10">Belongs to the TRAFAC class YlqF/YawG GTPase family. RsgA subfamily.</text>
</comment>
<reference evidence="13 14" key="1">
    <citation type="submission" date="2019-10" db="EMBL/GenBank/DDBJ databases">
        <title>Gracilibacillus salitolerans sp. nov., a moderate halophile isolated from a saline soil in northwest China.</title>
        <authorList>
            <person name="Gan L."/>
        </authorList>
    </citation>
    <scope>NUCLEOTIDE SEQUENCE [LARGE SCALE GENOMIC DNA]</scope>
    <source>
        <strain evidence="13 14">TP2-8</strain>
    </source>
</reference>
<dbReference type="NCBIfam" id="TIGR00157">
    <property type="entry name" value="ribosome small subunit-dependent GTPase A"/>
    <property type="match status" value="1"/>
</dbReference>
<dbReference type="HAMAP" id="MF_01820">
    <property type="entry name" value="GTPase_RsgA"/>
    <property type="match status" value="1"/>
</dbReference>
<evidence type="ECO:0000256" key="3">
    <source>
        <dbReference type="ARBA" id="ARBA00022723"/>
    </source>
</evidence>
<dbReference type="InterPro" id="IPR012340">
    <property type="entry name" value="NA-bd_OB-fold"/>
</dbReference>
<keyword evidence="5 10" id="KW-0547">Nucleotide-binding</keyword>
<sequence>MPKGKIVKALSGFYYVQYEGGLVQCRGRGVFRQKKITPLVGDFVEFEYHDKKEGYILSIDGRDNQLTRPPVANVDQAIIVTSVKEPDLSLNLLDKFLVLVESKAIRPLLFFTKMDLLTEQESVLIKDKLAYYKKIGYTVEFLSTKDKEVNQQLSVYLKNKVSVFAGQSGVGKTSLLNRIIPGLQLETDNISESLGRGKHTTRHVELIPFEQGLIADTPGFSALDFKEIALEELPGCFPEFVDLQDQCKFRGCMHIKEPKCAVKAALDQQEILEDRYQNYLQFVEEIKNRKPRY</sequence>
<dbReference type="InterPro" id="IPR027417">
    <property type="entry name" value="P-loop_NTPase"/>
</dbReference>
<dbReference type="CDD" id="cd01854">
    <property type="entry name" value="YjeQ_EngC"/>
    <property type="match status" value="1"/>
</dbReference>
<comment type="cofactor">
    <cofactor evidence="10">
        <name>Zn(2+)</name>
        <dbReference type="ChEBI" id="CHEBI:29105"/>
    </cofactor>
    <text evidence="10">Binds 1 zinc ion per subunit.</text>
</comment>
<dbReference type="GO" id="GO:0003924">
    <property type="term" value="F:GTPase activity"/>
    <property type="evidence" value="ECO:0007669"/>
    <property type="project" value="UniProtKB-UniRule"/>
</dbReference>